<dbReference type="AlphaFoldDB" id="A0A9D1UTA6"/>
<evidence type="ECO:0000313" key="3">
    <source>
        <dbReference type="Proteomes" id="UP000824151"/>
    </source>
</evidence>
<accession>A0A9D1UTA6</accession>
<dbReference type="CDD" id="cd00085">
    <property type="entry name" value="HNHc"/>
    <property type="match status" value="1"/>
</dbReference>
<dbReference type="InterPro" id="IPR052892">
    <property type="entry name" value="NA-targeting_endonuclease"/>
</dbReference>
<feature type="domain" description="HNH nuclease" evidence="1">
    <location>
        <begin position="69"/>
        <end position="118"/>
    </location>
</feature>
<proteinExistence type="predicted"/>
<comment type="caution">
    <text evidence="2">The sequence shown here is derived from an EMBL/GenBank/DDBJ whole genome shotgun (WGS) entry which is preliminary data.</text>
</comment>
<reference evidence="2" key="2">
    <citation type="submission" date="2021-04" db="EMBL/GenBank/DDBJ databases">
        <authorList>
            <person name="Gilroy R."/>
        </authorList>
    </citation>
    <scope>NUCLEOTIDE SEQUENCE</scope>
    <source>
        <strain evidence="2">ChiHejej3B27-3195</strain>
    </source>
</reference>
<dbReference type="PANTHER" id="PTHR33877">
    <property type="entry name" value="SLL1193 PROTEIN"/>
    <property type="match status" value="1"/>
</dbReference>
<evidence type="ECO:0000313" key="2">
    <source>
        <dbReference type="EMBL" id="HIW99968.1"/>
    </source>
</evidence>
<gene>
    <name evidence="2" type="ORF">H9871_07465</name>
</gene>
<dbReference type="GO" id="GO:0008270">
    <property type="term" value="F:zinc ion binding"/>
    <property type="evidence" value="ECO:0007669"/>
    <property type="project" value="InterPro"/>
</dbReference>
<protein>
    <submittedName>
        <fullName evidence="2">HNH endonuclease</fullName>
    </submittedName>
</protein>
<keyword evidence="2" id="KW-0378">Hydrolase</keyword>
<dbReference type="GO" id="GO:0004519">
    <property type="term" value="F:endonuclease activity"/>
    <property type="evidence" value="ECO:0007669"/>
    <property type="project" value="UniProtKB-KW"/>
</dbReference>
<evidence type="ECO:0000259" key="1">
    <source>
        <dbReference type="SMART" id="SM00507"/>
    </source>
</evidence>
<dbReference type="Proteomes" id="UP000824151">
    <property type="component" value="Unassembled WGS sequence"/>
</dbReference>
<reference evidence="2" key="1">
    <citation type="journal article" date="2021" name="PeerJ">
        <title>Extensive microbial diversity within the chicken gut microbiome revealed by metagenomics and culture.</title>
        <authorList>
            <person name="Gilroy R."/>
            <person name="Ravi A."/>
            <person name="Getino M."/>
            <person name="Pursley I."/>
            <person name="Horton D.L."/>
            <person name="Alikhan N.F."/>
            <person name="Baker D."/>
            <person name="Gharbi K."/>
            <person name="Hall N."/>
            <person name="Watson M."/>
            <person name="Adriaenssens E.M."/>
            <person name="Foster-Nyarko E."/>
            <person name="Jarju S."/>
            <person name="Secka A."/>
            <person name="Antonio M."/>
            <person name="Oren A."/>
            <person name="Chaudhuri R.R."/>
            <person name="La Ragione R."/>
            <person name="Hildebrand F."/>
            <person name="Pallen M.J."/>
        </authorList>
    </citation>
    <scope>NUCLEOTIDE SEQUENCE</scope>
    <source>
        <strain evidence="2">ChiHejej3B27-3195</strain>
    </source>
</reference>
<dbReference type="InterPro" id="IPR003615">
    <property type="entry name" value="HNH_nuc"/>
</dbReference>
<sequence>MRTLVLNAGYEPLSIVTARRAALLVLRGKASVLAEEGVPITSPGVSLPRPAVIILHRYVRISRRRPGPPSRRVILRRDSRVCAYCLRPAATVDHVVPRSKGGGSSWENLVACCGPCNIRKGNKSLDELGWRLQITPGRPAPQPWLGADIDSPREVWKPYLRYAAP</sequence>
<dbReference type="SMART" id="SM00507">
    <property type="entry name" value="HNHc"/>
    <property type="match status" value="1"/>
</dbReference>
<dbReference type="InterPro" id="IPR002711">
    <property type="entry name" value="HNH"/>
</dbReference>
<dbReference type="EMBL" id="DXGD01000276">
    <property type="protein sequence ID" value="HIW99968.1"/>
    <property type="molecule type" value="Genomic_DNA"/>
</dbReference>
<dbReference type="Gene3D" id="1.10.30.50">
    <property type="match status" value="1"/>
</dbReference>
<keyword evidence="2" id="KW-0255">Endonuclease</keyword>
<dbReference type="Pfam" id="PF01844">
    <property type="entry name" value="HNH"/>
    <property type="match status" value="1"/>
</dbReference>
<keyword evidence="2" id="KW-0540">Nuclease</keyword>
<dbReference type="PANTHER" id="PTHR33877:SF2">
    <property type="entry name" value="OS07G0170200 PROTEIN"/>
    <property type="match status" value="1"/>
</dbReference>
<dbReference type="GO" id="GO:0003676">
    <property type="term" value="F:nucleic acid binding"/>
    <property type="evidence" value="ECO:0007669"/>
    <property type="project" value="InterPro"/>
</dbReference>
<organism evidence="2 3">
    <name type="scientific">Candidatus Nesterenkonia stercoripullorum</name>
    <dbReference type="NCBI Taxonomy" id="2838701"/>
    <lineage>
        <taxon>Bacteria</taxon>
        <taxon>Bacillati</taxon>
        <taxon>Actinomycetota</taxon>
        <taxon>Actinomycetes</taxon>
        <taxon>Micrococcales</taxon>
        <taxon>Micrococcaceae</taxon>
        <taxon>Nesterenkonia</taxon>
    </lineage>
</organism>
<name>A0A9D1UTA6_9MICC</name>